<dbReference type="Gene3D" id="6.10.340.10">
    <property type="match status" value="1"/>
</dbReference>
<comment type="caution">
    <text evidence="17">The sequence shown here is derived from an EMBL/GenBank/DDBJ whole genome shotgun (WGS) entry which is preliminary data.</text>
</comment>
<evidence type="ECO:0000256" key="2">
    <source>
        <dbReference type="ARBA" id="ARBA00004651"/>
    </source>
</evidence>
<dbReference type="EMBL" id="APVL01000001">
    <property type="protein sequence ID" value="EWG12854.1"/>
    <property type="molecule type" value="Genomic_DNA"/>
</dbReference>
<dbReference type="InterPro" id="IPR036890">
    <property type="entry name" value="HATPase_C_sf"/>
</dbReference>
<evidence type="ECO:0000256" key="4">
    <source>
        <dbReference type="ARBA" id="ARBA00022475"/>
    </source>
</evidence>
<dbReference type="PROSITE" id="PS50885">
    <property type="entry name" value="HAMP"/>
    <property type="match status" value="1"/>
</dbReference>
<reference evidence="17 18" key="2">
    <citation type="journal article" date="2016" name="Sci. Rep.">
        <title>A novel serine protease, Sep1, from Bacillus firmus DS-1 has nematicidal activity and degrades multiple intestinal-associated nematode proteins.</title>
        <authorList>
            <person name="Geng C."/>
            <person name="Nie X."/>
            <person name="Tang Z."/>
            <person name="Zhang Y."/>
            <person name="Lin J."/>
            <person name="Sun M."/>
            <person name="Peng D."/>
        </authorList>
    </citation>
    <scope>NUCLEOTIDE SEQUENCE [LARGE SCALE GENOMIC DNA]</scope>
    <source>
        <strain evidence="17 18">DS1</strain>
    </source>
</reference>
<dbReference type="Pfam" id="PF00512">
    <property type="entry name" value="HisKA"/>
    <property type="match status" value="1"/>
</dbReference>
<protein>
    <recommendedName>
        <fullName evidence="3">histidine kinase</fullName>
        <ecNumber evidence="3">2.7.13.3</ecNumber>
    </recommendedName>
</protein>
<dbReference type="Pfam" id="PF02518">
    <property type="entry name" value="HATPase_c"/>
    <property type="match status" value="1"/>
</dbReference>
<dbReference type="GO" id="GO:0000155">
    <property type="term" value="F:phosphorelay sensor kinase activity"/>
    <property type="evidence" value="ECO:0007669"/>
    <property type="project" value="InterPro"/>
</dbReference>
<dbReference type="CDD" id="cd00082">
    <property type="entry name" value="HisKA"/>
    <property type="match status" value="1"/>
</dbReference>
<evidence type="ECO:0000256" key="3">
    <source>
        <dbReference type="ARBA" id="ARBA00012438"/>
    </source>
</evidence>
<evidence type="ECO:0000256" key="7">
    <source>
        <dbReference type="ARBA" id="ARBA00022692"/>
    </source>
</evidence>
<sequence length="357" mass="39835">MWVYKKFSNLLSRLVALNSLVIFLVILLAGFSVKDYACFLVNSEDVTGQDLVVTLNGFLWRVSIAAFAIAGLFHYFTARKLVHPIKNLSRAAKEVMEGKAPEELAVPSSGELKELTENFNAMTASLVSFQEKREEMLRDIAHELRTPLTNINGYLEALQSGVIEGDPELFSSLLEESRRITGIVELITELNTWSSGTYFTEKPFEPLSIDTILKESLSAFRLKLDETFDLQEVRIEPSMVMGNKDGLKQVFTNILQNALDYNAGTELAINAALSDHFYSITISHTGQYIDPQKKDLIFERFYRLEESRSTKVTGAGLGLAISKSIVAAHKGRISLQTDGIRHTFNISLPADRAASKN</sequence>
<reference evidence="18" key="1">
    <citation type="submission" date="2013-03" db="EMBL/GenBank/DDBJ databases">
        <title>Draft genome sequence of Bacillus firmus DS1.</title>
        <authorList>
            <person name="Peng D."/>
            <person name="Zhu L."/>
            <person name="Sun M."/>
        </authorList>
    </citation>
    <scope>NUCLEOTIDE SEQUENCE [LARGE SCALE GENOMIC DNA]</scope>
    <source>
        <strain evidence="18">DS1</strain>
    </source>
</reference>
<dbReference type="PANTHER" id="PTHR45528:SF1">
    <property type="entry name" value="SENSOR HISTIDINE KINASE CPXA"/>
    <property type="match status" value="1"/>
</dbReference>
<keyword evidence="10" id="KW-0067">ATP-binding</keyword>
<dbReference type="RefSeq" id="WP_035325611.1">
    <property type="nucleotide sequence ID" value="NZ_APVL01000001.1"/>
</dbReference>
<dbReference type="InterPro" id="IPR050398">
    <property type="entry name" value="HssS/ArlS-like"/>
</dbReference>
<evidence type="ECO:0000256" key="13">
    <source>
        <dbReference type="ARBA" id="ARBA00023136"/>
    </source>
</evidence>
<dbReference type="SMART" id="SM00304">
    <property type="entry name" value="HAMP"/>
    <property type="match status" value="1"/>
</dbReference>
<evidence type="ECO:0000259" key="15">
    <source>
        <dbReference type="PROSITE" id="PS50109"/>
    </source>
</evidence>
<dbReference type="CDD" id="cd00075">
    <property type="entry name" value="HATPase"/>
    <property type="match status" value="1"/>
</dbReference>
<dbReference type="Pfam" id="PF00672">
    <property type="entry name" value="HAMP"/>
    <property type="match status" value="1"/>
</dbReference>
<dbReference type="AlphaFoldDB" id="W7LL74"/>
<dbReference type="Gene3D" id="1.10.287.130">
    <property type="match status" value="1"/>
</dbReference>
<dbReference type="SUPFAM" id="SSF47384">
    <property type="entry name" value="Homodimeric domain of signal transducing histidine kinase"/>
    <property type="match status" value="1"/>
</dbReference>
<accession>W7LL74</accession>
<keyword evidence="13 14" id="KW-0472">Membrane</keyword>
<dbReference type="PRINTS" id="PR00344">
    <property type="entry name" value="BCTRLSENSOR"/>
</dbReference>
<feature type="domain" description="Histidine kinase" evidence="15">
    <location>
        <begin position="139"/>
        <end position="352"/>
    </location>
</feature>
<dbReference type="InterPro" id="IPR003660">
    <property type="entry name" value="HAMP_dom"/>
</dbReference>
<gene>
    <name evidence="17" type="ORF">PBF_00475</name>
</gene>
<feature type="transmembrane region" description="Helical" evidence="14">
    <location>
        <begin position="12"/>
        <end position="33"/>
    </location>
</feature>
<keyword evidence="9 17" id="KW-0418">Kinase</keyword>
<evidence type="ECO:0000259" key="16">
    <source>
        <dbReference type="PROSITE" id="PS50885"/>
    </source>
</evidence>
<name>W7LL74_CYTFI</name>
<proteinExistence type="predicted"/>
<evidence type="ECO:0000256" key="10">
    <source>
        <dbReference type="ARBA" id="ARBA00022840"/>
    </source>
</evidence>
<dbReference type="Gene3D" id="3.30.565.10">
    <property type="entry name" value="Histidine kinase-like ATPase, C-terminal domain"/>
    <property type="match status" value="1"/>
</dbReference>
<dbReference type="CDD" id="cd06225">
    <property type="entry name" value="HAMP"/>
    <property type="match status" value="1"/>
</dbReference>
<dbReference type="GO" id="GO:0005886">
    <property type="term" value="C:plasma membrane"/>
    <property type="evidence" value="ECO:0007669"/>
    <property type="project" value="UniProtKB-SubCell"/>
</dbReference>
<dbReference type="SMART" id="SM00388">
    <property type="entry name" value="HisKA"/>
    <property type="match status" value="1"/>
</dbReference>
<dbReference type="GO" id="GO:0005524">
    <property type="term" value="F:ATP binding"/>
    <property type="evidence" value="ECO:0007669"/>
    <property type="project" value="UniProtKB-KW"/>
</dbReference>
<dbReference type="EC" id="2.7.13.3" evidence="3"/>
<dbReference type="eggNOG" id="COG5002">
    <property type="taxonomic scope" value="Bacteria"/>
</dbReference>
<feature type="transmembrane region" description="Helical" evidence="14">
    <location>
        <begin position="58"/>
        <end position="76"/>
    </location>
</feature>
<dbReference type="PANTHER" id="PTHR45528">
    <property type="entry name" value="SENSOR HISTIDINE KINASE CPXA"/>
    <property type="match status" value="1"/>
</dbReference>
<evidence type="ECO:0000313" key="17">
    <source>
        <dbReference type="EMBL" id="EWG12854.1"/>
    </source>
</evidence>
<dbReference type="InterPro" id="IPR005467">
    <property type="entry name" value="His_kinase_dom"/>
</dbReference>
<evidence type="ECO:0000256" key="12">
    <source>
        <dbReference type="ARBA" id="ARBA00023012"/>
    </source>
</evidence>
<dbReference type="SMART" id="SM00387">
    <property type="entry name" value="HATPase_c"/>
    <property type="match status" value="1"/>
</dbReference>
<keyword evidence="7 14" id="KW-0812">Transmembrane</keyword>
<evidence type="ECO:0000313" key="18">
    <source>
        <dbReference type="Proteomes" id="UP000019270"/>
    </source>
</evidence>
<keyword evidence="4" id="KW-1003">Cell membrane</keyword>
<evidence type="ECO:0000256" key="6">
    <source>
        <dbReference type="ARBA" id="ARBA00022679"/>
    </source>
</evidence>
<evidence type="ECO:0000256" key="8">
    <source>
        <dbReference type="ARBA" id="ARBA00022741"/>
    </source>
</evidence>
<evidence type="ECO:0000256" key="5">
    <source>
        <dbReference type="ARBA" id="ARBA00022553"/>
    </source>
</evidence>
<feature type="domain" description="HAMP" evidence="16">
    <location>
        <begin position="79"/>
        <end position="131"/>
    </location>
</feature>
<keyword evidence="8" id="KW-0547">Nucleotide-binding</keyword>
<organism evidence="17 18">
    <name type="scientific">Cytobacillus firmus DS1</name>
    <dbReference type="NCBI Taxonomy" id="1307436"/>
    <lineage>
        <taxon>Bacteria</taxon>
        <taxon>Bacillati</taxon>
        <taxon>Bacillota</taxon>
        <taxon>Bacilli</taxon>
        <taxon>Bacillales</taxon>
        <taxon>Bacillaceae</taxon>
        <taxon>Cytobacillus</taxon>
    </lineage>
</organism>
<evidence type="ECO:0000256" key="1">
    <source>
        <dbReference type="ARBA" id="ARBA00000085"/>
    </source>
</evidence>
<keyword evidence="11 14" id="KW-1133">Transmembrane helix</keyword>
<dbReference type="InterPro" id="IPR004358">
    <property type="entry name" value="Sig_transdc_His_kin-like_C"/>
</dbReference>
<comment type="subcellular location">
    <subcellularLocation>
        <location evidence="2">Cell membrane</location>
        <topology evidence="2">Multi-pass membrane protein</topology>
    </subcellularLocation>
</comment>
<keyword evidence="5" id="KW-0597">Phosphoprotein</keyword>
<keyword evidence="12" id="KW-0902">Two-component regulatory system</keyword>
<evidence type="ECO:0000256" key="9">
    <source>
        <dbReference type="ARBA" id="ARBA00022777"/>
    </source>
</evidence>
<comment type="catalytic activity">
    <reaction evidence="1">
        <text>ATP + protein L-histidine = ADP + protein N-phospho-L-histidine.</text>
        <dbReference type="EC" id="2.7.13.3"/>
    </reaction>
</comment>
<dbReference type="Proteomes" id="UP000019270">
    <property type="component" value="Unassembled WGS sequence"/>
</dbReference>
<dbReference type="SUPFAM" id="SSF158472">
    <property type="entry name" value="HAMP domain-like"/>
    <property type="match status" value="1"/>
</dbReference>
<dbReference type="InterPro" id="IPR036097">
    <property type="entry name" value="HisK_dim/P_sf"/>
</dbReference>
<dbReference type="PATRIC" id="fig|1307436.3.peg.109"/>
<dbReference type="PROSITE" id="PS50109">
    <property type="entry name" value="HIS_KIN"/>
    <property type="match status" value="1"/>
</dbReference>
<dbReference type="OrthoDB" id="335833at2"/>
<dbReference type="InterPro" id="IPR003661">
    <property type="entry name" value="HisK_dim/P_dom"/>
</dbReference>
<keyword evidence="6" id="KW-0808">Transferase</keyword>
<evidence type="ECO:0000256" key="14">
    <source>
        <dbReference type="SAM" id="Phobius"/>
    </source>
</evidence>
<evidence type="ECO:0000256" key="11">
    <source>
        <dbReference type="ARBA" id="ARBA00022989"/>
    </source>
</evidence>
<dbReference type="InterPro" id="IPR003594">
    <property type="entry name" value="HATPase_dom"/>
</dbReference>
<dbReference type="SUPFAM" id="SSF55874">
    <property type="entry name" value="ATPase domain of HSP90 chaperone/DNA topoisomerase II/histidine kinase"/>
    <property type="match status" value="1"/>
</dbReference>